<evidence type="ECO:0000256" key="11">
    <source>
        <dbReference type="NCBIfam" id="TIGR00212"/>
    </source>
</evidence>
<reference evidence="16 17" key="1">
    <citation type="submission" date="2024-03" db="EMBL/GenBank/DDBJ databases">
        <title>Ignisphaera cupida sp. nov., a hyperthermophilic hydrolytic archaeon from a hot spring of Kamchatka, and proposal of Ignisphaeraceae fam. nov.</title>
        <authorList>
            <person name="Podosokorskaya O.A."/>
            <person name="Elcheninov A.G."/>
            <person name="Maltseva A.I."/>
            <person name="Zayulina K.S."/>
            <person name="Novikov A."/>
            <person name="Merkel A.Y."/>
        </authorList>
    </citation>
    <scope>NUCLEOTIDE SEQUENCE [LARGE SCALE GENOMIC DNA]</scope>
    <source>
        <strain evidence="16 17">38H-sp</strain>
    </source>
</reference>
<dbReference type="Pfam" id="PF00590">
    <property type="entry name" value="TP_methylase"/>
    <property type="match status" value="1"/>
</dbReference>
<dbReference type="InterPro" id="IPR000878">
    <property type="entry name" value="4pyrrol_Mease"/>
</dbReference>
<dbReference type="Pfam" id="PF02602">
    <property type="entry name" value="HEM4"/>
    <property type="match status" value="1"/>
</dbReference>
<keyword evidence="6 12" id="KW-0489">Methyltransferase</keyword>
<dbReference type="NCBIfam" id="TIGR00212">
    <property type="entry name" value="hemC"/>
    <property type="match status" value="1"/>
</dbReference>
<dbReference type="SUPFAM" id="SSF53850">
    <property type="entry name" value="Periplasmic binding protein-like II"/>
    <property type="match status" value="1"/>
</dbReference>
<evidence type="ECO:0000313" key="17">
    <source>
        <dbReference type="Proteomes" id="UP001466331"/>
    </source>
</evidence>
<keyword evidence="8" id="KW-0949">S-adenosyl-L-methionine</keyword>
<dbReference type="InterPro" id="IPR035996">
    <property type="entry name" value="4pyrrol_Methylase_sf"/>
</dbReference>
<evidence type="ECO:0000256" key="1">
    <source>
        <dbReference type="ARBA" id="ARBA00002869"/>
    </source>
</evidence>
<dbReference type="PANTHER" id="PTHR11557">
    <property type="entry name" value="PORPHOBILINOGEN DEAMINASE"/>
    <property type="match status" value="1"/>
</dbReference>
<evidence type="ECO:0000259" key="14">
    <source>
        <dbReference type="Pfam" id="PF01379"/>
    </source>
</evidence>
<comment type="similarity">
    <text evidence="4 12">Belongs to the precorrin methyltransferase family.</text>
</comment>
<evidence type="ECO:0000256" key="2">
    <source>
        <dbReference type="ARBA" id="ARBA00004735"/>
    </source>
</evidence>
<dbReference type="InterPro" id="IPR014777">
    <property type="entry name" value="4pyrrole_Mease_sub1"/>
</dbReference>
<dbReference type="Gene3D" id="3.40.190.10">
    <property type="entry name" value="Periplasmic binding protein-like II"/>
    <property type="match status" value="2"/>
</dbReference>
<dbReference type="Proteomes" id="UP001466331">
    <property type="component" value="Unassembled WGS sequence"/>
</dbReference>
<dbReference type="Pfam" id="PF01379">
    <property type="entry name" value="Porphobil_deam"/>
    <property type="match status" value="1"/>
</dbReference>
<dbReference type="RefSeq" id="WP_420068877.1">
    <property type="nucleotide sequence ID" value="NZ_JBCHKQ010000001.1"/>
</dbReference>
<name>A0ABU9U9T2_9SPIR</name>
<sequence>MNAIKRLKLGTRESKLAVLQAQEWIQLFKKNTKAAHGIIFEIVTYKTSGDIDKTTPLADMENSDFFTDSLDKALLLGEVDLVVHSAKDLPQNINADIEIAAITRPGGRQGDVLVLSKEYKASLIDELPSGMIIGTSSIRRKKQISSIRPDWILRDIRGNIEERLAALHDGYYDAIVMADIALYRLKLKEHCIPLDFPHHPLQARLAVTCRKSNKEIIELCSSTDDRKNWGELIIAGAGAGTKDLLPVITLRELERCDSVFYDQLISPDILTGLEAELIPCGRRKGKEILSTDIMADKILKRVFSGKKVVRLKGGDPMLFSRIADELDILREARISYKIIPGISAYQAASAFAELPLTSRYSSAGLFISTAYPIDRAIIPNYNSRLLLVYYMVTDVYKSIAIRLLEQGWPSSTPFLFVSNAGRVGQKLWQGKLQELISSDRKVLQPAVLFVGQSLLDGYKSWWDKEKKILVTGTDPDKWRDTGTVVHIPCINLKKIESSEVNKAYEKLKSYDTIIFTSKHAVCFFMEGLLERGKDSRALYDKKIIAIGKVTEKELLKYALLSDFIPDKDSAEGLLLMAKTKKWKGKNILIPSSTLSYPTLRDGLLNLGNIVDAPAFYDNVKSPYPEGLLLNVEDFDMLVFTSPSCVYRFIERFKAIPPGKDILTPGETTRRAVQDATAKTIQD</sequence>
<evidence type="ECO:0000256" key="9">
    <source>
        <dbReference type="ARBA" id="ARBA00023244"/>
    </source>
</evidence>
<comment type="catalytic activity">
    <reaction evidence="10">
        <text>4 porphobilinogen + H2O = hydroxymethylbilane + 4 NH4(+)</text>
        <dbReference type="Rhea" id="RHEA:13185"/>
        <dbReference type="ChEBI" id="CHEBI:15377"/>
        <dbReference type="ChEBI" id="CHEBI:28938"/>
        <dbReference type="ChEBI" id="CHEBI:57845"/>
        <dbReference type="ChEBI" id="CHEBI:58126"/>
        <dbReference type="EC" id="2.5.1.61"/>
    </reaction>
</comment>
<evidence type="ECO:0000256" key="6">
    <source>
        <dbReference type="ARBA" id="ARBA00022603"/>
    </source>
</evidence>
<dbReference type="InterPro" id="IPR003043">
    <property type="entry name" value="Uropor_MeTrfase_CS"/>
</dbReference>
<dbReference type="InterPro" id="IPR014776">
    <property type="entry name" value="4pyrrole_Mease_sub2"/>
</dbReference>
<dbReference type="InterPro" id="IPR036108">
    <property type="entry name" value="4pyrrol_syn_uPrphyn_synt_sf"/>
</dbReference>
<evidence type="ECO:0000259" key="15">
    <source>
        <dbReference type="Pfam" id="PF02602"/>
    </source>
</evidence>
<feature type="domain" description="Tetrapyrrole biosynthesis uroporphyrinogen III synthase" evidence="15">
    <location>
        <begin position="482"/>
        <end position="677"/>
    </location>
</feature>
<dbReference type="GO" id="GO:0004418">
    <property type="term" value="F:hydroxymethylbilane synthase activity"/>
    <property type="evidence" value="ECO:0007669"/>
    <property type="project" value="UniProtKB-EC"/>
</dbReference>
<evidence type="ECO:0000259" key="13">
    <source>
        <dbReference type="Pfam" id="PF00590"/>
    </source>
</evidence>
<dbReference type="Gene3D" id="3.40.1010.10">
    <property type="entry name" value="Cobalt-precorrin-4 Transmethylase, Domain 1"/>
    <property type="match status" value="1"/>
</dbReference>
<dbReference type="Gene3D" id="3.30.950.10">
    <property type="entry name" value="Methyltransferase, Cobalt-precorrin-4 Transmethylase, Domain 2"/>
    <property type="match status" value="1"/>
</dbReference>
<dbReference type="PANTHER" id="PTHR11557:SF0">
    <property type="entry name" value="PORPHOBILINOGEN DEAMINASE"/>
    <property type="match status" value="1"/>
</dbReference>
<evidence type="ECO:0000256" key="12">
    <source>
        <dbReference type="RuleBase" id="RU003960"/>
    </source>
</evidence>
<feature type="domain" description="Porphobilinogen deaminase N-terminal" evidence="14">
    <location>
        <begin position="7"/>
        <end position="217"/>
    </location>
</feature>
<dbReference type="PRINTS" id="PR00151">
    <property type="entry name" value="PORPHBDMNASE"/>
</dbReference>
<dbReference type="InterPro" id="IPR003754">
    <property type="entry name" value="4pyrrol_synth_uPrphyn_synth"/>
</dbReference>
<dbReference type="InterPro" id="IPR000860">
    <property type="entry name" value="HemC"/>
</dbReference>
<protein>
    <recommendedName>
        <fullName evidence="5 11">Hydroxymethylbilane synthase</fullName>
        <ecNumber evidence="5 11">2.5.1.61</ecNumber>
    </recommendedName>
</protein>
<comment type="function">
    <text evidence="1">Tetrapolymerization of the monopyrrole PBG into the hydroxymethylbilane pre-uroporphyrinogen in several discrete steps.</text>
</comment>
<accession>A0ABU9U9T2</accession>
<dbReference type="InterPro" id="IPR022417">
    <property type="entry name" value="Porphobilin_deaminase_N"/>
</dbReference>
<gene>
    <name evidence="16" type="primary">hemC</name>
    <name evidence="16" type="ORF">WKV44_02615</name>
</gene>
<evidence type="ECO:0000313" key="16">
    <source>
        <dbReference type="EMBL" id="MEM5947428.1"/>
    </source>
</evidence>
<evidence type="ECO:0000256" key="3">
    <source>
        <dbReference type="ARBA" id="ARBA00005638"/>
    </source>
</evidence>
<comment type="pathway">
    <text evidence="2">Porphyrin-containing compound metabolism; protoporphyrin-IX biosynthesis; coproporphyrinogen-III from 5-aminolevulinate: step 2/4.</text>
</comment>
<comment type="similarity">
    <text evidence="3">Belongs to the HMBS family.</text>
</comment>
<comment type="caution">
    <text evidence="16">The sequence shown here is derived from an EMBL/GenBank/DDBJ whole genome shotgun (WGS) entry which is preliminary data.</text>
</comment>
<dbReference type="PROSITE" id="PS00840">
    <property type="entry name" value="SUMT_2"/>
    <property type="match status" value="1"/>
</dbReference>
<dbReference type="EC" id="2.5.1.61" evidence="5 11"/>
<evidence type="ECO:0000256" key="7">
    <source>
        <dbReference type="ARBA" id="ARBA00022679"/>
    </source>
</evidence>
<keyword evidence="7 12" id="KW-0808">Transferase</keyword>
<keyword evidence="9" id="KW-0627">Porphyrin biosynthesis</keyword>
<evidence type="ECO:0000256" key="4">
    <source>
        <dbReference type="ARBA" id="ARBA00005879"/>
    </source>
</evidence>
<evidence type="ECO:0000256" key="8">
    <source>
        <dbReference type="ARBA" id="ARBA00022691"/>
    </source>
</evidence>
<organism evidence="16 17">
    <name type="scientific">Rarispira pelagica</name>
    <dbReference type="NCBI Taxonomy" id="3141764"/>
    <lineage>
        <taxon>Bacteria</taxon>
        <taxon>Pseudomonadati</taxon>
        <taxon>Spirochaetota</taxon>
        <taxon>Spirochaetia</taxon>
        <taxon>Winmispirales</taxon>
        <taxon>Winmispiraceae</taxon>
        <taxon>Rarispira</taxon>
    </lineage>
</organism>
<evidence type="ECO:0000256" key="5">
    <source>
        <dbReference type="ARBA" id="ARBA00012655"/>
    </source>
</evidence>
<dbReference type="EMBL" id="JBCHKQ010000001">
    <property type="protein sequence ID" value="MEM5947428.1"/>
    <property type="molecule type" value="Genomic_DNA"/>
</dbReference>
<dbReference type="Gene3D" id="3.40.50.10090">
    <property type="match status" value="2"/>
</dbReference>
<dbReference type="CDD" id="cd06578">
    <property type="entry name" value="HemD"/>
    <property type="match status" value="1"/>
</dbReference>
<dbReference type="SUPFAM" id="SSF69618">
    <property type="entry name" value="HemD-like"/>
    <property type="match status" value="1"/>
</dbReference>
<feature type="domain" description="Tetrapyrrole methylase" evidence="13">
    <location>
        <begin position="232"/>
        <end position="435"/>
    </location>
</feature>
<dbReference type="SUPFAM" id="SSF53790">
    <property type="entry name" value="Tetrapyrrole methylase"/>
    <property type="match status" value="1"/>
</dbReference>
<evidence type="ECO:0000256" key="10">
    <source>
        <dbReference type="ARBA" id="ARBA00048169"/>
    </source>
</evidence>
<keyword evidence="17" id="KW-1185">Reference proteome</keyword>
<proteinExistence type="inferred from homology"/>